<protein>
    <submittedName>
        <fullName evidence="3">ParB/RepB/Spo0J family partition protein</fullName>
    </submittedName>
</protein>
<dbReference type="Gene3D" id="1.10.10.2830">
    <property type="match status" value="1"/>
</dbReference>
<comment type="similarity">
    <text evidence="1">Belongs to the ParB family.</text>
</comment>
<organism evidence="3 4">
    <name type="scientific">Paraburkholderia youngii</name>
    <dbReference type="NCBI Taxonomy" id="2782701"/>
    <lineage>
        <taxon>Bacteria</taxon>
        <taxon>Pseudomonadati</taxon>
        <taxon>Pseudomonadota</taxon>
        <taxon>Betaproteobacteria</taxon>
        <taxon>Burkholderiales</taxon>
        <taxon>Burkholderiaceae</taxon>
        <taxon>Paraburkholderia</taxon>
    </lineage>
</organism>
<evidence type="ECO:0000256" key="1">
    <source>
        <dbReference type="ARBA" id="ARBA00006295"/>
    </source>
</evidence>
<dbReference type="SMART" id="SM00470">
    <property type="entry name" value="ParB"/>
    <property type="match status" value="1"/>
</dbReference>
<dbReference type="NCBIfam" id="TIGR00180">
    <property type="entry name" value="parB_part"/>
    <property type="match status" value="1"/>
</dbReference>
<dbReference type="PANTHER" id="PTHR33375">
    <property type="entry name" value="CHROMOSOME-PARTITIONING PROTEIN PARB-RELATED"/>
    <property type="match status" value="1"/>
</dbReference>
<sequence length="326" mass="36667">MNMRERLKANTQNLVPAAERHIEEPTGDNNRPKTGIGLMTKLTQAEQRIAELEAQGAQSVVPVAKVRPNPWQPRTRFVEAKLRELAESIREVGLMQPVLVRRITLQDGEEYFELIAGERRWRAHQLLELEDIKVIIVDVTDADMAVMALTENISREDLTDYEIGKAMRRAEKEFPDRKKMAEAMGLSRSSLYRYMAFENLPTFMLEDLERSPGLFSGNAASDTNTVLKKFGQSASEVAADLWRQLVSGSLEQSKFAKLLEGSMLRRGAAPPTTNRDIHKVYAGKAHAGSITKDSVSFTVKLKSAILTEAQEERIRSLINELFADIP</sequence>
<accession>A0ABX2NXS8</accession>
<evidence type="ECO:0000259" key="2">
    <source>
        <dbReference type="SMART" id="SM00470"/>
    </source>
</evidence>
<dbReference type="EMBL" id="VOMC01000058">
    <property type="protein sequence ID" value="NVI08898.1"/>
    <property type="molecule type" value="Genomic_DNA"/>
</dbReference>
<dbReference type="InterPro" id="IPR050336">
    <property type="entry name" value="Chromosome_partition/occlusion"/>
</dbReference>
<gene>
    <name evidence="3" type="ORF">FSB64_35285</name>
</gene>
<dbReference type="Gene3D" id="3.90.1530.30">
    <property type="match status" value="1"/>
</dbReference>
<dbReference type="SUPFAM" id="SSF110849">
    <property type="entry name" value="ParB/Sulfiredoxin"/>
    <property type="match status" value="1"/>
</dbReference>
<keyword evidence="4" id="KW-1185">Reference proteome</keyword>
<reference evidence="3 4" key="1">
    <citation type="submission" date="2019-08" db="EMBL/GenBank/DDBJ databases">
        <title>Paraburkholderia simonii sp. nov. and P. youngii sp. nov. Brazilian and Mexican Mimosa-associated rhizobia.</title>
        <authorList>
            <person name="Mavima L."/>
            <person name="Beukes C.W."/>
            <person name="Palmer M."/>
            <person name="De Meyer S.E."/>
            <person name="James E.K."/>
            <person name="Maluk M."/>
            <person name="Avontuur J.R."/>
            <person name="Chan W.Y."/>
            <person name="Venter S.N."/>
            <person name="Steenkamp E.T."/>
        </authorList>
    </citation>
    <scope>NUCLEOTIDE SEQUENCE [LARGE SCALE GENOMIC DNA]</scope>
    <source>
        <strain evidence="3 4">JPY454</strain>
    </source>
</reference>
<evidence type="ECO:0000313" key="3">
    <source>
        <dbReference type="EMBL" id="NVI08898.1"/>
    </source>
</evidence>
<name>A0ABX2NXS8_9BURK</name>
<dbReference type="RefSeq" id="WP_176369391.1">
    <property type="nucleotide sequence ID" value="NZ_JBNDKW010000004.1"/>
</dbReference>
<evidence type="ECO:0000313" key="4">
    <source>
        <dbReference type="Proteomes" id="UP000821598"/>
    </source>
</evidence>
<dbReference type="InterPro" id="IPR004437">
    <property type="entry name" value="ParB/RepB/Spo0J"/>
</dbReference>
<dbReference type="SUPFAM" id="SSF109709">
    <property type="entry name" value="KorB DNA-binding domain-like"/>
    <property type="match status" value="1"/>
</dbReference>
<dbReference type="CDD" id="cd16393">
    <property type="entry name" value="SPO0J_N"/>
    <property type="match status" value="1"/>
</dbReference>
<feature type="domain" description="ParB-like N-terminal" evidence="2">
    <location>
        <begin position="59"/>
        <end position="153"/>
    </location>
</feature>
<dbReference type="Proteomes" id="UP000821598">
    <property type="component" value="Unassembled WGS sequence"/>
</dbReference>
<proteinExistence type="inferred from homology"/>
<dbReference type="PANTHER" id="PTHR33375:SF1">
    <property type="entry name" value="CHROMOSOME-PARTITIONING PROTEIN PARB-RELATED"/>
    <property type="match status" value="1"/>
</dbReference>
<comment type="caution">
    <text evidence="3">The sequence shown here is derived from an EMBL/GenBank/DDBJ whole genome shotgun (WGS) entry which is preliminary data.</text>
</comment>
<dbReference type="Pfam" id="PF02195">
    <property type="entry name" value="ParB_N"/>
    <property type="match status" value="1"/>
</dbReference>
<dbReference type="InterPro" id="IPR036086">
    <property type="entry name" value="ParB/Sulfiredoxin_sf"/>
</dbReference>
<dbReference type="InterPro" id="IPR003115">
    <property type="entry name" value="ParB_N"/>
</dbReference>